<dbReference type="EMBL" id="LN847057">
    <property type="protein sequence ID" value="CRI42965.1"/>
    <property type="molecule type" value="Genomic_DNA"/>
</dbReference>
<dbReference type="AlphaFoldDB" id="A0A0F7XIP0"/>
<evidence type="ECO:0000313" key="11">
    <source>
        <dbReference type="EMBL" id="CRI53833.1"/>
    </source>
</evidence>
<gene>
    <name evidence="1" type="ORF">BN1224_CV15_C_03120</name>
    <name evidence="4" type="ORF">BN1224_DC9_CA_00130</name>
    <name evidence="3" type="ORF">BN1224_GiD_A_08710</name>
    <name evidence="5" type="ORF">BN1224_H12_EW_00050</name>
    <name evidence="6" type="ORF">BN1224_MUL2216_F_03930</name>
    <name evidence="7" type="ORF">BN1224_Panola_K_01660</name>
    <name evidence="9" type="ORF">BN1224_PB1_B_08590</name>
    <name evidence="8" type="ORF">BN1224_U1271_C_07020</name>
    <name evidence="10" type="ORF">BN1224_UZG1_B_01680</name>
    <name evidence="11" type="ORF">BN1224_Wien2_H_00870</name>
    <name evidence="12" type="ORF">BN1224_YK41_BX_00310</name>
    <name evidence="2" type="ORF">CWL029c_E_01660</name>
</gene>
<dbReference type="PATRIC" id="fig|83558.13.peg.886"/>
<dbReference type="EMBL" id="LN847244">
    <property type="protein sequence ID" value="CRI49762.1"/>
    <property type="molecule type" value="Genomic_DNA"/>
</dbReference>
<accession>A0A0F7XIP0</accession>
<evidence type="ECO:0000313" key="9">
    <source>
        <dbReference type="EMBL" id="CRI50890.1"/>
    </source>
</evidence>
<evidence type="ECO:0000313" key="7">
    <source>
        <dbReference type="EMBL" id="CRI47485.1"/>
    </source>
</evidence>
<proteinExistence type="predicted"/>
<reference evidence="10" key="1">
    <citation type="submission" date="2015-05" db="EMBL/GenBank/DDBJ databases">
        <authorList>
            <person name="Rattei Thomas"/>
        </authorList>
    </citation>
    <scope>NUCLEOTIDE SEQUENCE</scope>
    <source>
        <strain evidence="1">CV15</strain>
        <strain evidence="2">CWL029c</strain>
        <strain evidence="4">DC9</strain>
        <strain evidence="3">GiD</strain>
        <strain evidence="5">H12</strain>
        <strain evidence="6">MUL2216</strain>
        <strain evidence="7">Panola</strain>
        <strain evidence="9">PB1</strain>
        <strain evidence="8">U1271</strain>
        <strain evidence="10">UZG1</strain>
        <strain evidence="11">Wien2</strain>
        <strain evidence="12">YK41</strain>
    </source>
</reference>
<dbReference type="EMBL" id="LN847246">
    <property type="protein sequence ID" value="CRI52019.1"/>
    <property type="molecule type" value="Genomic_DNA"/>
</dbReference>
<organism evidence="10">
    <name type="scientific">Chlamydia pneumoniae</name>
    <name type="common">Chlamydophila pneumoniae</name>
    <dbReference type="NCBI Taxonomy" id="83558"/>
    <lineage>
        <taxon>Bacteria</taxon>
        <taxon>Pseudomonadati</taxon>
        <taxon>Chlamydiota</taxon>
        <taxon>Chlamydiia</taxon>
        <taxon>Chlamydiales</taxon>
        <taxon>Chlamydiaceae</taxon>
        <taxon>Chlamydia/Chlamydophila group</taxon>
        <taxon>Chlamydia</taxon>
    </lineage>
</organism>
<dbReference type="EMBL" id="LN847201">
    <property type="protein sequence ID" value="CRI44082.1"/>
    <property type="molecule type" value="Genomic_DNA"/>
</dbReference>
<dbReference type="EMBL" id="LN847255">
    <property type="protein sequence ID" value="CRI53833.1"/>
    <property type="molecule type" value="Genomic_DNA"/>
</dbReference>
<evidence type="ECO:0000313" key="1">
    <source>
        <dbReference type="EMBL" id="CRI38479.1"/>
    </source>
</evidence>
<evidence type="ECO:0000313" key="5">
    <source>
        <dbReference type="EMBL" id="CRI44082.1"/>
    </source>
</evidence>
<dbReference type="EMBL" id="LN847236">
    <property type="protein sequence ID" value="CRI47485.1"/>
    <property type="molecule type" value="Genomic_DNA"/>
</dbReference>
<name>A0A0F7XIP0_CHLPN</name>
<protein>
    <submittedName>
        <fullName evidence="10">Uncharacterized protein</fullName>
    </submittedName>
</protein>
<dbReference type="EMBL" id="LN847008">
    <property type="protein sequence ID" value="CRI41870.1"/>
    <property type="molecule type" value="Genomic_DNA"/>
</dbReference>
<dbReference type="EMBL" id="LN847227">
    <property type="protein sequence ID" value="CRI46338.1"/>
    <property type="molecule type" value="Genomic_DNA"/>
</dbReference>
<evidence type="ECO:0000313" key="4">
    <source>
        <dbReference type="EMBL" id="CRI42965.1"/>
    </source>
</evidence>
<evidence type="ECO:0000313" key="12">
    <source>
        <dbReference type="EMBL" id="CRI73513.1"/>
    </source>
</evidence>
<evidence type="ECO:0000313" key="8">
    <source>
        <dbReference type="EMBL" id="CRI49762.1"/>
    </source>
</evidence>
<sequence>MLCLPLKSDFFKFFILWTTKPSWLEDNKKQKSASWELLFVLLSKIEYGIEKRSRKRWYSSNYSELNDIC</sequence>
<evidence type="ECO:0000313" key="6">
    <source>
        <dbReference type="EMBL" id="CRI46338.1"/>
    </source>
</evidence>
<dbReference type="EMBL" id="LN847005">
    <property type="protein sequence ID" value="CRI40742.1"/>
    <property type="molecule type" value="Genomic_DNA"/>
</dbReference>
<dbReference type="EMBL" id="LN849049">
    <property type="protein sequence ID" value="CRI73513.1"/>
    <property type="molecule type" value="Genomic_DNA"/>
</dbReference>
<dbReference type="EMBL" id="LN846999">
    <property type="protein sequence ID" value="CRI38479.1"/>
    <property type="molecule type" value="Genomic_DNA"/>
</dbReference>
<evidence type="ECO:0000313" key="3">
    <source>
        <dbReference type="EMBL" id="CRI41870.1"/>
    </source>
</evidence>
<dbReference type="EMBL" id="LN847240">
    <property type="protein sequence ID" value="CRI50890.1"/>
    <property type="molecule type" value="Genomic_DNA"/>
</dbReference>
<evidence type="ECO:0000313" key="2">
    <source>
        <dbReference type="EMBL" id="CRI40742.1"/>
    </source>
</evidence>
<evidence type="ECO:0000313" key="10">
    <source>
        <dbReference type="EMBL" id="CRI52019.1"/>
    </source>
</evidence>